<evidence type="ECO:0000313" key="2">
    <source>
        <dbReference type="Proteomes" id="UP000052257"/>
    </source>
</evidence>
<evidence type="ECO:0000313" key="1">
    <source>
        <dbReference type="EMBL" id="CUU76055.1"/>
    </source>
</evidence>
<dbReference type="RefSeq" id="WP_277958449.1">
    <property type="nucleotide sequence ID" value="NZ_FAUW01000002.1"/>
</dbReference>
<reference evidence="1 2" key="1">
    <citation type="submission" date="2015-11" db="EMBL/GenBank/DDBJ databases">
        <authorList>
            <consortium name="Pathogen Informatics"/>
        </authorList>
    </citation>
    <scope>NUCLEOTIDE SEQUENCE [LARGE SCALE GENOMIC DNA]</scope>
    <source>
        <strain evidence="1 2">006A-0191</strain>
    </source>
</reference>
<sequence>MYANERLQNCPHGEKPKCRKCPHICYDKNELKYVVKIMKSSGMKLGLNKLKSFFIKS</sequence>
<accession>A0A9W5EXC5</accession>
<protein>
    <submittedName>
        <fullName evidence="1">Nitrous oxide-stimulated promoter</fullName>
    </submittedName>
</protein>
<name>A0A9W5EXC5_CAMHY</name>
<proteinExistence type="predicted"/>
<dbReference type="AlphaFoldDB" id="A0A9W5EXC5"/>
<dbReference type="Proteomes" id="UP000052257">
    <property type="component" value="Unassembled WGS sequence"/>
</dbReference>
<dbReference type="EMBL" id="FAUW01000002">
    <property type="protein sequence ID" value="CUU76055.1"/>
    <property type="molecule type" value="Genomic_DNA"/>
</dbReference>
<organism evidence="1 2">
    <name type="scientific">Campylobacter hyointestinalis subsp. hyointestinalis</name>
    <dbReference type="NCBI Taxonomy" id="91352"/>
    <lineage>
        <taxon>Bacteria</taxon>
        <taxon>Pseudomonadati</taxon>
        <taxon>Campylobacterota</taxon>
        <taxon>Epsilonproteobacteria</taxon>
        <taxon>Campylobacterales</taxon>
        <taxon>Campylobacteraceae</taxon>
        <taxon>Campylobacter</taxon>
    </lineage>
</organism>
<comment type="caution">
    <text evidence="1">The sequence shown here is derived from an EMBL/GenBank/DDBJ whole genome shotgun (WGS) entry which is preliminary data.</text>
</comment>
<dbReference type="InterPro" id="IPR020483">
    <property type="entry name" value="Uncharacterised_YgbA"/>
</dbReference>
<dbReference type="Pfam" id="PF11756">
    <property type="entry name" value="YgbA_NO"/>
    <property type="match status" value="1"/>
</dbReference>
<gene>
    <name evidence="1" type="ORF">ERS739220_00716</name>
</gene>